<dbReference type="InterPro" id="IPR028098">
    <property type="entry name" value="Glyco_trans_4-like_N"/>
</dbReference>
<name>A0A9D9J1Y4_9BACT</name>
<dbReference type="SUPFAM" id="SSF53756">
    <property type="entry name" value="UDP-Glycosyltransferase/glycogen phosphorylase"/>
    <property type="match status" value="1"/>
</dbReference>
<dbReference type="Proteomes" id="UP000823750">
    <property type="component" value="Unassembled WGS sequence"/>
</dbReference>
<evidence type="ECO:0000313" key="2">
    <source>
        <dbReference type="EMBL" id="MBO8485019.1"/>
    </source>
</evidence>
<evidence type="ECO:0000313" key="3">
    <source>
        <dbReference type="Proteomes" id="UP000823750"/>
    </source>
</evidence>
<dbReference type="Pfam" id="PF13439">
    <property type="entry name" value="Glyco_transf_4"/>
    <property type="match status" value="1"/>
</dbReference>
<dbReference type="Gene3D" id="3.40.50.2000">
    <property type="entry name" value="Glycogen Phosphorylase B"/>
    <property type="match status" value="1"/>
</dbReference>
<evidence type="ECO:0000259" key="1">
    <source>
        <dbReference type="Pfam" id="PF13439"/>
    </source>
</evidence>
<sequence length="214" mass="25205">MKNILFTSNIPFHPYRGGVERVTDILCKEFLKTGKYNVYYLNCCWHDEERKNYNYPAPVTILPSTNIDDPQNIKFYHNFLKETDIDIIINQEGLFGTSKLFLNTGNERIKTISVIHNNPLLEYNHLWCSINILKNETNTEKIKRFARCILYPKIKLQLKTQLDNQYRYLCNHTNKIVVLSESYRSRLGKFYPDSIPLTVTIPNPNTYPDIHDIP</sequence>
<reference evidence="2" key="1">
    <citation type="submission" date="2020-10" db="EMBL/GenBank/DDBJ databases">
        <authorList>
            <person name="Gilroy R."/>
        </authorList>
    </citation>
    <scope>NUCLEOTIDE SEQUENCE</scope>
    <source>
        <strain evidence="2">B2-16538</strain>
    </source>
</reference>
<proteinExistence type="predicted"/>
<dbReference type="GO" id="GO:0016757">
    <property type="term" value="F:glycosyltransferase activity"/>
    <property type="evidence" value="ECO:0007669"/>
    <property type="project" value="UniProtKB-ARBA"/>
</dbReference>
<reference evidence="2" key="2">
    <citation type="journal article" date="2021" name="PeerJ">
        <title>Extensive microbial diversity within the chicken gut microbiome revealed by metagenomics and culture.</title>
        <authorList>
            <person name="Gilroy R."/>
            <person name="Ravi A."/>
            <person name="Getino M."/>
            <person name="Pursley I."/>
            <person name="Horton D.L."/>
            <person name="Alikhan N.F."/>
            <person name="Baker D."/>
            <person name="Gharbi K."/>
            <person name="Hall N."/>
            <person name="Watson M."/>
            <person name="Adriaenssens E.M."/>
            <person name="Foster-Nyarko E."/>
            <person name="Jarju S."/>
            <person name="Secka A."/>
            <person name="Antonio M."/>
            <person name="Oren A."/>
            <person name="Chaudhuri R.R."/>
            <person name="La Ragione R."/>
            <person name="Hildebrand F."/>
            <person name="Pallen M.J."/>
        </authorList>
    </citation>
    <scope>NUCLEOTIDE SEQUENCE</scope>
    <source>
        <strain evidence="2">B2-16538</strain>
    </source>
</reference>
<feature type="non-terminal residue" evidence="2">
    <location>
        <position position="214"/>
    </location>
</feature>
<protein>
    <recommendedName>
        <fullName evidence="1">Glycosyltransferase subfamily 4-like N-terminal domain-containing protein</fullName>
    </recommendedName>
</protein>
<organism evidence="2 3">
    <name type="scientific">Candidatus Cryptobacteroides excrementavium</name>
    <dbReference type="NCBI Taxonomy" id="2840759"/>
    <lineage>
        <taxon>Bacteria</taxon>
        <taxon>Pseudomonadati</taxon>
        <taxon>Bacteroidota</taxon>
        <taxon>Bacteroidia</taxon>
        <taxon>Bacteroidales</taxon>
        <taxon>Candidatus Cryptobacteroides</taxon>
    </lineage>
</organism>
<dbReference type="EMBL" id="JADILX010000021">
    <property type="protein sequence ID" value="MBO8485019.1"/>
    <property type="molecule type" value="Genomic_DNA"/>
</dbReference>
<gene>
    <name evidence="2" type="ORF">IAB78_01160</name>
</gene>
<feature type="domain" description="Glycosyltransferase subfamily 4-like N-terminal" evidence="1">
    <location>
        <begin position="17"/>
        <end position="203"/>
    </location>
</feature>
<accession>A0A9D9J1Y4</accession>
<comment type="caution">
    <text evidence="2">The sequence shown here is derived from an EMBL/GenBank/DDBJ whole genome shotgun (WGS) entry which is preliminary data.</text>
</comment>
<dbReference type="AlphaFoldDB" id="A0A9D9J1Y4"/>